<dbReference type="STRING" id="277988.SAMN05216170_0809"/>
<keyword evidence="6" id="KW-1185">Reference proteome</keyword>
<dbReference type="Proteomes" id="UP000182125">
    <property type="component" value="Unassembled WGS sequence"/>
</dbReference>
<dbReference type="Proteomes" id="UP000250136">
    <property type="component" value="Chromosome"/>
</dbReference>
<reference evidence="3 5" key="3">
    <citation type="submission" date="2016-10" db="EMBL/GenBank/DDBJ databases">
        <authorList>
            <person name="de Groot N.N."/>
        </authorList>
    </citation>
    <scope>NUCLEOTIDE SEQUENCE [LARGE SCALE GENOMIC DNA]</scope>
    <source>
        <strain evidence="3 5">OGL-20</strain>
    </source>
</reference>
<evidence type="ECO:0008006" key="7">
    <source>
        <dbReference type="Google" id="ProtNLM"/>
    </source>
</evidence>
<dbReference type="EMBL" id="CP015105">
    <property type="protein sequence ID" value="ASJ12423.1"/>
    <property type="molecule type" value="Genomic_DNA"/>
</dbReference>
<dbReference type="EMBL" id="LIXN01000003">
    <property type="protein sequence ID" value="KQH83153.1"/>
    <property type="molecule type" value="Genomic_DNA"/>
</dbReference>
<evidence type="ECO:0000313" key="3">
    <source>
        <dbReference type="EMBL" id="SEV91112.1"/>
    </source>
</evidence>
<dbReference type="GeneID" id="33333904"/>
<sequence length="224" mass="24253">MRFEGIEEVWMKLVDVDLKIAAWDRDYVELNPRSEKGIKVRVKDGRLSVDYKALWKLGKTIKRDRGLEPLELRVPFGVPVSVGIKRGEVTAEGVRFESLSVGECKTSLKGCIIGDLISAVSTLSGSVVVKEKASVMAIAGRVTLKVEELDGDIKAVSNMGILKLAIPIDSDASIKVEDNGGVVKLEGINPKDPILGDGRNTVTLRAEIGGILELSILEGDEDDI</sequence>
<evidence type="ECO:0000313" key="4">
    <source>
        <dbReference type="Proteomes" id="UP000051862"/>
    </source>
</evidence>
<dbReference type="OrthoDB" id="91252at2157"/>
<dbReference type="KEGG" id="ttd:A3L14_05730"/>
<proteinExistence type="predicted"/>
<gene>
    <name evidence="1" type="ORF">A3L14_05730</name>
    <name evidence="2" type="ORF">AMR53_02735</name>
    <name evidence="3" type="ORF">SAMN05216170_0809</name>
</gene>
<dbReference type="Proteomes" id="UP000051862">
    <property type="component" value="Unassembled WGS sequence"/>
</dbReference>
<name>A0A0Q2M557_9EURY</name>
<dbReference type="PATRIC" id="fig|277988.4.peg.579"/>
<evidence type="ECO:0000313" key="2">
    <source>
        <dbReference type="EMBL" id="KQH83153.1"/>
    </source>
</evidence>
<protein>
    <recommendedName>
        <fullName evidence="7">Adhesin domain-containing protein</fullName>
    </recommendedName>
</protein>
<evidence type="ECO:0000313" key="1">
    <source>
        <dbReference type="EMBL" id="ASJ12423.1"/>
    </source>
</evidence>
<evidence type="ECO:0000313" key="6">
    <source>
        <dbReference type="Proteomes" id="UP000250136"/>
    </source>
</evidence>
<reference evidence="2 4" key="1">
    <citation type="submission" date="2015-08" db="EMBL/GenBank/DDBJ databases">
        <title>Thermococcus thioreducens DSM 14981 genome sequencing.</title>
        <authorList>
            <person name="Hong S.-J."/>
            <person name="Kim M.-C."/>
            <person name="Shin J.-H."/>
        </authorList>
    </citation>
    <scope>NUCLEOTIDE SEQUENCE [LARGE SCALE GENOMIC DNA]</scope>
    <source>
        <strain evidence="2 4">DSM 14981</strain>
    </source>
</reference>
<dbReference type="RefSeq" id="WP_055428810.1">
    <property type="nucleotide sequence ID" value="NZ_CP015105.1"/>
</dbReference>
<evidence type="ECO:0000313" key="5">
    <source>
        <dbReference type="Proteomes" id="UP000182125"/>
    </source>
</evidence>
<accession>A0A0Q2M557</accession>
<dbReference type="EMBL" id="FOIW01000001">
    <property type="protein sequence ID" value="SEV91112.1"/>
    <property type="molecule type" value="Genomic_DNA"/>
</dbReference>
<reference evidence="1 6" key="2">
    <citation type="submission" date="2016-04" db="EMBL/GenBank/DDBJ databases">
        <title>Complete genome sequence of Thermococcus thioreducens type strain OGL-20P.</title>
        <authorList>
            <person name="Oger P.M."/>
        </authorList>
    </citation>
    <scope>NUCLEOTIDE SEQUENCE [LARGE SCALE GENOMIC DNA]</scope>
    <source>
        <strain evidence="1 6">OGL-20P</strain>
    </source>
</reference>
<organism evidence="2 4">
    <name type="scientific">Thermococcus thioreducens</name>
    <dbReference type="NCBI Taxonomy" id="277988"/>
    <lineage>
        <taxon>Archaea</taxon>
        <taxon>Methanobacteriati</taxon>
        <taxon>Methanobacteriota</taxon>
        <taxon>Thermococci</taxon>
        <taxon>Thermococcales</taxon>
        <taxon>Thermococcaceae</taxon>
        <taxon>Thermococcus</taxon>
    </lineage>
</organism>
<dbReference type="AlphaFoldDB" id="A0A0Q2M557"/>